<evidence type="ECO:0000259" key="1">
    <source>
        <dbReference type="Pfam" id="PF03101"/>
    </source>
</evidence>
<dbReference type="Pfam" id="PF03101">
    <property type="entry name" value="FAR1"/>
    <property type="match status" value="1"/>
</dbReference>
<dbReference type="PANTHER" id="PTHR46328:SF27">
    <property type="entry name" value="OS12G0287500 PROTEIN"/>
    <property type="match status" value="1"/>
</dbReference>
<sequence>MIENEQAEWGDVCEDDEPHGGVIGDEVYEIEKDMNIYCPCEGMEFDSLEEADVFYNNYAGHIGFSVRKNTVNRSRVTREINGRTFCCSFEGMRDSRAKRFEERKRNKADTRTGCKAMMVVRKKKR</sequence>
<proteinExistence type="predicted"/>
<accession>A0A835HL90</accession>
<evidence type="ECO:0000313" key="3">
    <source>
        <dbReference type="Proteomes" id="UP000631114"/>
    </source>
</evidence>
<dbReference type="Proteomes" id="UP000631114">
    <property type="component" value="Unassembled WGS sequence"/>
</dbReference>
<dbReference type="InterPro" id="IPR004330">
    <property type="entry name" value="FAR1_DNA_bnd_dom"/>
</dbReference>
<evidence type="ECO:0000313" key="2">
    <source>
        <dbReference type="EMBL" id="KAF9598933.1"/>
    </source>
</evidence>
<reference evidence="2 3" key="1">
    <citation type="submission" date="2020-10" db="EMBL/GenBank/DDBJ databases">
        <title>The Coptis chinensis genome and diversification of protoberbering-type alkaloids.</title>
        <authorList>
            <person name="Wang B."/>
            <person name="Shu S."/>
            <person name="Song C."/>
            <person name="Liu Y."/>
        </authorList>
    </citation>
    <scope>NUCLEOTIDE SEQUENCE [LARGE SCALE GENOMIC DNA]</scope>
    <source>
        <strain evidence="2">HL-2020</strain>
        <tissue evidence="2">Leaf</tissue>
    </source>
</reference>
<feature type="domain" description="FAR1" evidence="1">
    <location>
        <begin position="54"/>
        <end position="124"/>
    </location>
</feature>
<organism evidence="2 3">
    <name type="scientific">Coptis chinensis</name>
    <dbReference type="NCBI Taxonomy" id="261450"/>
    <lineage>
        <taxon>Eukaryota</taxon>
        <taxon>Viridiplantae</taxon>
        <taxon>Streptophyta</taxon>
        <taxon>Embryophyta</taxon>
        <taxon>Tracheophyta</taxon>
        <taxon>Spermatophyta</taxon>
        <taxon>Magnoliopsida</taxon>
        <taxon>Ranunculales</taxon>
        <taxon>Ranunculaceae</taxon>
        <taxon>Coptidoideae</taxon>
        <taxon>Coptis</taxon>
    </lineage>
</organism>
<comment type="caution">
    <text evidence="2">The sequence shown here is derived from an EMBL/GenBank/DDBJ whole genome shotgun (WGS) entry which is preliminary data.</text>
</comment>
<keyword evidence="3" id="KW-1185">Reference proteome</keyword>
<gene>
    <name evidence="2" type="ORF">IFM89_033131</name>
</gene>
<protein>
    <recommendedName>
        <fullName evidence="1">FAR1 domain-containing protein</fullName>
    </recommendedName>
</protein>
<dbReference type="OrthoDB" id="1935346at2759"/>
<dbReference type="EMBL" id="JADFTS010000007">
    <property type="protein sequence ID" value="KAF9598933.1"/>
    <property type="molecule type" value="Genomic_DNA"/>
</dbReference>
<dbReference type="PANTHER" id="PTHR46328">
    <property type="entry name" value="FAR-RED IMPAIRED RESPONSIVE (FAR1) FAMILY PROTEIN-RELATED"/>
    <property type="match status" value="1"/>
</dbReference>
<dbReference type="AlphaFoldDB" id="A0A835HL90"/>
<name>A0A835HL90_9MAGN</name>